<accession>A0A8S5MZ65</accession>
<evidence type="ECO:0000313" key="1">
    <source>
        <dbReference type="EMBL" id="DAD87641.1"/>
    </source>
</evidence>
<organism evidence="1">
    <name type="scientific">Siphoviridae sp. ctoMB99</name>
    <dbReference type="NCBI Taxonomy" id="2826459"/>
    <lineage>
        <taxon>Viruses</taxon>
        <taxon>Duplodnaviria</taxon>
        <taxon>Heunggongvirae</taxon>
        <taxon>Uroviricota</taxon>
        <taxon>Caudoviricetes</taxon>
    </lineage>
</organism>
<sequence>MKLRSVKQITPDLVANASDYMPIAEKTKFVEYVSVRTLERLELRAETDDGESISVPPIYKENPELKRRYELGVFVRFYLGLEAEQVDDDPYMLSRDDYDYAAKLHIFNQLERLKQQRESGVRDKIWDIMQDFRDLEKYLNNEVFGIVNAQNDILVRASNLIATRFGASALETAMQEFDAAKQELTDYVAQKNA</sequence>
<proteinExistence type="predicted"/>
<name>A0A8S5MZ65_9CAUD</name>
<dbReference type="EMBL" id="BK015023">
    <property type="protein sequence ID" value="DAD87641.1"/>
    <property type="molecule type" value="Genomic_DNA"/>
</dbReference>
<protein>
    <submittedName>
        <fullName evidence="1">Uncharacterized protein</fullName>
    </submittedName>
</protein>
<reference evidence="1" key="1">
    <citation type="journal article" date="2021" name="Proc. Natl. Acad. Sci. U.S.A.">
        <title>A Catalog of Tens of Thousands of Viruses from Human Metagenomes Reveals Hidden Associations with Chronic Diseases.</title>
        <authorList>
            <person name="Tisza M.J."/>
            <person name="Buck C.B."/>
        </authorList>
    </citation>
    <scope>NUCLEOTIDE SEQUENCE</scope>
    <source>
        <strain evidence="1">CtoMB99</strain>
    </source>
</reference>